<gene>
    <name evidence="3" type="primary">20199508</name>
    <name evidence="2" type="ORF">HELRODRAFT_162271</name>
</gene>
<dbReference type="EnsemblMetazoa" id="HelroT162271">
    <property type="protein sequence ID" value="HelroP162271"/>
    <property type="gene ID" value="HelroG162271"/>
</dbReference>
<sequence>MQINLLIINDKEKDYEASKSIKELHKMLQSDSSEFDKIFLDAKSSKEMILPKPIYSDSSYKNEQNILAQETSDTDNGEPNLPETKLPSSEEIILLLNQEKEQSFLNEQEIQFLKDENLKFKNLISNLMAENDKLNEDLKAKLVDEVLDRPTTTQKMNVNLNNDSSTLKFEQMSEEKTFPDVNLPSNRGNEVRALLHSYIGKVRTLESQLAYSNSEKIGLEKELEKSKTKIKFLERINKVGTINGDLSQSLYMNCADDLSQRDDSLVSKEKHLLLEEIEILKLKINELNLKEQTLVDKLKSYNILIEQAQCEISQAYIEKERMQEDLILNQKLLKNFIENIDNCITRECEDVGNSYLMKLNELDRMNKSFLERLNEKELLNDKLEKEKNKMRSDIDMLTKRVQINDSEYVKFTEDMKIKIIHSKMDQSMLHSQLERVKIELSQSENIRHTDRLKFTEEINVLKNRLVEAESLLLSCKNECIQLHLYNQTLSNKVKNSDIDKNKLENALRESAVIHNNKMELKEKEFTNLVKNVQFKYENVLKELEGYIRTYEANVLKLQNECKTLIEKLDSSSTSYKKVTSQLISENQKLKNELNEALSQINKQIESNYKL</sequence>
<dbReference type="OrthoDB" id="10252347at2759"/>
<dbReference type="GO" id="GO:0030010">
    <property type="term" value="P:establishment of cell polarity"/>
    <property type="evidence" value="ECO:0000318"/>
    <property type="project" value="GO_Central"/>
</dbReference>
<protein>
    <submittedName>
        <fullName evidence="2 3">Uncharacterized protein</fullName>
    </submittedName>
</protein>
<proteinExistence type="predicted"/>
<dbReference type="InterPro" id="IPR031887">
    <property type="entry name" value="SDCCAG8"/>
</dbReference>
<reference evidence="4" key="1">
    <citation type="submission" date="2012-12" db="EMBL/GenBank/DDBJ databases">
        <authorList>
            <person name="Hellsten U."/>
            <person name="Grimwood J."/>
            <person name="Chapman J.A."/>
            <person name="Shapiro H."/>
            <person name="Aerts A."/>
            <person name="Otillar R.P."/>
            <person name="Terry A.Y."/>
            <person name="Boore J.L."/>
            <person name="Simakov O."/>
            <person name="Marletaz F."/>
            <person name="Cho S.-J."/>
            <person name="Edsinger-Gonzales E."/>
            <person name="Havlak P."/>
            <person name="Kuo D.-H."/>
            <person name="Larsson T."/>
            <person name="Lv J."/>
            <person name="Arendt D."/>
            <person name="Savage R."/>
            <person name="Osoegawa K."/>
            <person name="de Jong P."/>
            <person name="Lindberg D.R."/>
            <person name="Seaver E.C."/>
            <person name="Weisblat D.A."/>
            <person name="Putnam N.H."/>
            <person name="Grigoriev I.V."/>
            <person name="Rokhsar D.S."/>
        </authorList>
    </citation>
    <scope>NUCLEOTIDE SEQUENCE</scope>
</reference>
<dbReference type="InParanoid" id="T1ESF8"/>
<organism evidence="3 4">
    <name type="scientific">Helobdella robusta</name>
    <name type="common">Californian leech</name>
    <dbReference type="NCBI Taxonomy" id="6412"/>
    <lineage>
        <taxon>Eukaryota</taxon>
        <taxon>Metazoa</taxon>
        <taxon>Spiralia</taxon>
        <taxon>Lophotrochozoa</taxon>
        <taxon>Annelida</taxon>
        <taxon>Clitellata</taxon>
        <taxon>Hirudinea</taxon>
        <taxon>Rhynchobdellida</taxon>
        <taxon>Glossiphoniidae</taxon>
        <taxon>Helobdella</taxon>
    </lineage>
</organism>
<dbReference type="AlphaFoldDB" id="T1ESF8"/>
<dbReference type="RefSeq" id="XP_009022770.1">
    <property type="nucleotide sequence ID" value="XM_009024522.1"/>
</dbReference>
<dbReference type="OMA" id="CITRECE"/>
<name>T1ESF8_HELRO</name>
<feature type="coiled-coil region" evidence="1">
    <location>
        <begin position="451"/>
        <end position="606"/>
    </location>
</feature>
<dbReference type="PANTHER" id="PTHR34343:SF1">
    <property type="entry name" value="SEROLOGICALLY DEFINED COLON CANCER ANTIGEN 8"/>
    <property type="match status" value="1"/>
</dbReference>
<dbReference type="Pfam" id="PF15964">
    <property type="entry name" value="CCCAP"/>
    <property type="match status" value="1"/>
</dbReference>
<dbReference type="EMBL" id="KB097143">
    <property type="protein sequence ID" value="ESN98811.1"/>
    <property type="molecule type" value="Genomic_DNA"/>
</dbReference>
<dbReference type="CTD" id="20199508"/>
<dbReference type="HOGENOM" id="CLU_447815_0_0_1"/>
<evidence type="ECO:0000313" key="2">
    <source>
        <dbReference type="EMBL" id="ESN98811.1"/>
    </source>
</evidence>
<evidence type="ECO:0000313" key="4">
    <source>
        <dbReference type="Proteomes" id="UP000015101"/>
    </source>
</evidence>
<dbReference type="GO" id="GO:0001764">
    <property type="term" value="P:neuron migration"/>
    <property type="evidence" value="ECO:0000318"/>
    <property type="project" value="GO_Central"/>
</dbReference>
<dbReference type="GO" id="GO:0005813">
    <property type="term" value="C:centrosome"/>
    <property type="evidence" value="ECO:0000318"/>
    <property type="project" value="GO_Central"/>
</dbReference>
<reference evidence="2 4" key="2">
    <citation type="journal article" date="2013" name="Nature">
        <title>Insights into bilaterian evolution from three spiralian genomes.</title>
        <authorList>
            <person name="Simakov O."/>
            <person name="Marletaz F."/>
            <person name="Cho S.J."/>
            <person name="Edsinger-Gonzales E."/>
            <person name="Havlak P."/>
            <person name="Hellsten U."/>
            <person name="Kuo D.H."/>
            <person name="Larsson T."/>
            <person name="Lv J."/>
            <person name="Arendt D."/>
            <person name="Savage R."/>
            <person name="Osoegawa K."/>
            <person name="de Jong P."/>
            <person name="Grimwood J."/>
            <person name="Chapman J.A."/>
            <person name="Shapiro H."/>
            <person name="Aerts A."/>
            <person name="Otillar R.P."/>
            <person name="Terry A.Y."/>
            <person name="Boore J.L."/>
            <person name="Grigoriev I.V."/>
            <person name="Lindberg D.R."/>
            <person name="Seaver E.C."/>
            <person name="Weisblat D.A."/>
            <person name="Putnam N.H."/>
            <person name="Rokhsar D.S."/>
        </authorList>
    </citation>
    <scope>NUCLEOTIDE SEQUENCE</scope>
</reference>
<evidence type="ECO:0000256" key="1">
    <source>
        <dbReference type="SAM" id="Coils"/>
    </source>
</evidence>
<evidence type="ECO:0000313" key="3">
    <source>
        <dbReference type="EnsemblMetazoa" id="HelroP162271"/>
    </source>
</evidence>
<dbReference type="GO" id="GO:0031023">
    <property type="term" value="P:microtubule organizing center organization"/>
    <property type="evidence" value="ECO:0000318"/>
    <property type="project" value="GO_Central"/>
</dbReference>
<dbReference type="GeneID" id="20199508"/>
<keyword evidence="1" id="KW-0175">Coiled coil</keyword>
<dbReference type="GO" id="GO:0007098">
    <property type="term" value="P:centrosome cycle"/>
    <property type="evidence" value="ECO:0007669"/>
    <property type="project" value="InterPro"/>
</dbReference>
<dbReference type="PANTHER" id="PTHR34343">
    <property type="entry name" value="SEROLOGICALLY DEFINED COLON CANCER ANTIGEN 8"/>
    <property type="match status" value="1"/>
</dbReference>
<feature type="coiled-coil region" evidence="1">
    <location>
        <begin position="110"/>
        <end position="144"/>
    </location>
</feature>
<dbReference type="EMBL" id="AMQM01001059">
    <property type="status" value="NOT_ANNOTATED_CDS"/>
    <property type="molecule type" value="Genomic_DNA"/>
</dbReference>
<dbReference type="GO" id="GO:0035148">
    <property type="term" value="P:tube formation"/>
    <property type="evidence" value="ECO:0000318"/>
    <property type="project" value="GO_Central"/>
</dbReference>
<dbReference type="STRING" id="6412.T1ESF8"/>
<accession>T1ESF8</accession>
<reference evidence="3" key="3">
    <citation type="submission" date="2015-06" db="UniProtKB">
        <authorList>
            <consortium name="EnsemblMetazoa"/>
        </authorList>
    </citation>
    <scope>IDENTIFICATION</scope>
</reference>
<keyword evidence="4" id="KW-1185">Reference proteome</keyword>
<feature type="coiled-coil region" evidence="1">
    <location>
        <begin position="366"/>
        <end position="400"/>
    </location>
</feature>
<dbReference type="KEGG" id="hro:HELRODRAFT_162271"/>
<dbReference type="Proteomes" id="UP000015101">
    <property type="component" value="Unassembled WGS sequence"/>
</dbReference>
<dbReference type="GO" id="GO:0005814">
    <property type="term" value="C:centriole"/>
    <property type="evidence" value="ECO:0000318"/>
    <property type="project" value="GO_Central"/>
</dbReference>
<feature type="coiled-coil region" evidence="1">
    <location>
        <begin position="270"/>
        <end position="325"/>
    </location>
</feature>